<keyword evidence="2" id="KW-1185">Reference proteome</keyword>
<sequence length="152" mass="17637">MPNGQQNDGTRSYTLSEEVFHQAGLDIHSQMVYIILKCFATESHFPNVAEIAKLGRMDEKQTVKALQRLVELKILPLKLFRRMVGVFQDDRLSWSAKGLLLFCKEHPRVELHSLLEMASQSGEDEENIRRSLQELSLYGYLDEFPEWRQIAN</sequence>
<dbReference type="RefSeq" id="WP_208849575.1">
    <property type="nucleotide sequence ID" value="NZ_JAGGDJ010000023.1"/>
</dbReference>
<gene>
    <name evidence="1" type="ORF">I8J29_21705</name>
</gene>
<evidence type="ECO:0000313" key="1">
    <source>
        <dbReference type="EMBL" id="MBO7746836.1"/>
    </source>
</evidence>
<reference evidence="1 2" key="1">
    <citation type="submission" date="2021-03" db="EMBL/GenBank/DDBJ databases">
        <title>Paenibacillus artemisicola MWE-103 whole genome sequence.</title>
        <authorList>
            <person name="Ham Y.J."/>
        </authorList>
    </citation>
    <scope>NUCLEOTIDE SEQUENCE [LARGE SCALE GENOMIC DNA]</scope>
    <source>
        <strain evidence="1 2">MWE-103</strain>
    </source>
</reference>
<dbReference type="Proteomes" id="UP000670947">
    <property type="component" value="Unassembled WGS sequence"/>
</dbReference>
<dbReference type="EMBL" id="JAGGDJ010000023">
    <property type="protein sequence ID" value="MBO7746836.1"/>
    <property type="molecule type" value="Genomic_DNA"/>
</dbReference>
<organism evidence="1 2">
    <name type="scientific">Paenibacillus artemisiicola</name>
    <dbReference type="NCBI Taxonomy" id="1172618"/>
    <lineage>
        <taxon>Bacteria</taxon>
        <taxon>Bacillati</taxon>
        <taxon>Bacillota</taxon>
        <taxon>Bacilli</taxon>
        <taxon>Bacillales</taxon>
        <taxon>Paenibacillaceae</taxon>
        <taxon>Paenibacillus</taxon>
    </lineage>
</organism>
<accession>A0ABS3WET6</accession>
<proteinExistence type="predicted"/>
<evidence type="ECO:0000313" key="2">
    <source>
        <dbReference type="Proteomes" id="UP000670947"/>
    </source>
</evidence>
<evidence type="ECO:0008006" key="3">
    <source>
        <dbReference type="Google" id="ProtNLM"/>
    </source>
</evidence>
<name>A0ABS3WET6_9BACL</name>
<comment type="caution">
    <text evidence="1">The sequence shown here is derived from an EMBL/GenBank/DDBJ whole genome shotgun (WGS) entry which is preliminary data.</text>
</comment>
<protein>
    <recommendedName>
        <fullName evidence="3">Helix-turn-helix protein</fullName>
    </recommendedName>
</protein>